<evidence type="ECO:0000256" key="3">
    <source>
        <dbReference type="ARBA" id="ARBA00023242"/>
    </source>
</evidence>
<keyword evidence="4" id="KW-0804">Transcription</keyword>
<dbReference type="Proteomes" id="UP001148312">
    <property type="component" value="Unassembled WGS sequence"/>
</dbReference>
<comment type="caution">
    <text evidence="6">The sequence shown here is derived from an EMBL/GenBank/DDBJ whole genome shotgun (WGS) entry which is preliminary data.</text>
</comment>
<proteinExistence type="inferred from homology"/>
<keyword evidence="4" id="KW-0805">Transcription regulation</keyword>
<evidence type="ECO:0000256" key="2">
    <source>
        <dbReference type="ARBA" id="ARBA00010743"/>
    </source>
</evidence>
<gene>
    <name evidence="4" type="primary">MED20</name>
    <name evidence="6" type="ORF">N7539_007426</name>
</gene>
<feature type="region of interest" description="Disordered" evidence="5">
    <location>
        <begin position="96"/>
        <end position="121"/>
    </location>
</feature>
<comment type="subcellular location">
    <subcellularLocation>
        <location evidence="1 4">Nucleus</location>
    </subcellularLocation>
</comment>
<comment type="function">
    <text evidence="4">Component of the Mediator complex, a coactivator involved in the regulated transcription of nearly all RNA polymerase II-dependent genes. Mediator functions as a bridge to convey information from gene-specific regulatory proteins to the basal RNA polymerase II transcription machinery. Mediator is recruited to promoters by direct interactions with regulatory proteins and serves as a scaffold for the assembly of a functional preinitiation complex with RNA polymerase II and the general transcription factors.</text>
</comment>
<dbReference type="GO" id="GO:0016592">
    <property type="term" value="C:mediator complex"/>
    <property type="evidence" value="ECO:0007669"/>
    <property type="project" value="InterPro"/>
</dbReference>
<comment type="subunit">
    <text evidence="4">Component of the Mediator complex.</text>
</comment>
<dbReference type="GO" id="GO:0006357">
    <property type="term" value="P:regulation of transcription by RNA polymerase II"/>
    <property type="evidence" value="ECO:0007669"/>
    <property type="project" value="InterPro"/>
</dbReference>
<evidence type="ECO:0000313" key="6">
    <source>
        <dbReference type="EMBL" id="KAJ5477282.1"/>
    </source>
</evidence>
<sequence length="338" mass="36832">MPLTGVYFIPTNPQASTTLNTLTERLRATFSDEDITPIGRWALDHKLMRDTPGLLPQPTPQGQRPAQPRYLQLLSLSHYPTHGFIYTSEATEKLTHRPSLSTSASPVPGAASPAQPASAQIGAAGSSPMVMTTVPPAAYKTLFQHFTYACQPIWCHRLTFTVPNGIVYDVGDFRVRMGDVRQTFPAVRPRGAIVEIEWRGPSMVDSLAAMQSRSADSGLRTESEEAGETGVDASFLDLEEADVDAEYAATASLIREFWGRLGVPGAREAVLLPDLGKEVKEKLGKMKTGNRGGSGRGRKMDEVENLTGYGGVSFENDVDPTAGTDVARQYMEVLRFNR</sequence>
<dbReference type="InterPro" id="IPR013921">
    <property type="entry name" value="Mediator_Med20"/>
</dbReference>
<comment type="similarity">
    <text evidence="2 4">Belongs to the Mediator complex subunit 20 family.</text>
</comment>
<protein>
    <recommendedName>
        <fullName evidence="4">Mediator of RNA polymerase II transcription subunit 20</fullName>
    </recommendedName>
    <alternativeName>
        <fullName evidence="4">Mediator complex subunit 20</fullName>
    </alternativeName>
</protein>
<reference evidence="6" key="1">
    <citation type="submission" date="2022-12" db="EMBL/GenBank/DDBJ databases">
        <authorList>
            <person name="Petersen C."/>
        </authorList>
    </citation>
    <scope>NUCLEOTIDE SEQUENCE</scope>
    <source>
        <strain evidence="6">IBT 30728</strain>
    </source>
</reference>
<reference evidence="6" key="2">
    <citation type="journal article" date="2023" name="IMA Fungus">
        <title>Comparative genomic study of the Penicillium genus elucidates a diverse pangenome and 15 lateral gene transfer events.</title>
        <authorList>
            <person name="Petersen C."/>
            <person name="Sorensen T."/>
            <person name="Nielsen M.R."/>
            <person name="Sondergaard T.E."/>
            <person name="Sorensen J.L."/>
            <person name="Fitzpatrick D.A."/>
            <person name="Frisvad J.C."/>
            <person name="Nielsen K.L."/>
        </authorList>
    </citation>
    <scope>NUCLEOTIDE SEQUENCE</scope>
    <source>
        <strain evidence="6">IBT 30728</strain>
    </source>
</reference>
<feature type="compositionally biased region" description="Low complexity" evidence="5">
    <location>
        <begin position="103"/>
        <end position="121"/>
    </location>
</feature>
<keyword evidence="3 4" id="KW-0539">Nucleus</keyword>
<name>A0A9W9WV80_9EURO</name>
<evidence type="ECO:0000313" key="7">
    <source>
        <dbReference type="Proteomes" id="UP001148312"/>
    </source>
</evidence>
<keyword evidence="7" id="KW-1185">Reference proteome</keyword>
<evidence type="ECO:0000256" key="4">
    <source>
        <dbReference type="RuleBase" id="RU364152"/>
    </source>
</evidence>
<dbReference type="GO" id="GO:0003712">
    <property type="term" value="F:transcription coregulator activity"/>
    <property type="evidence" value="ECO:0007669"/>
    <property type="project" value="InterPro"/>
</dbReference>
<dbReference type="Pfam" id="PF08612">
    <property type="entry name" value="Med20"/>
    <property type="match status" value="1"/>
</dbReference>
<dbReference type="EMBL" id="JAPWDQ010000010">
    <property type="protein sequence ID" value="KAJ5477282.1"/>
    <property type="molecule type" value="Genomic_DNA"/>
</dbReference>
<evidence type="ECO:0000256" key="1">
    <source>
        <dbReference type="ARBA" id="ARBA00004123"/>
    </source>
</evidence>
<evidence type="ECO:0000256" key="5">
    <source>
        <dbReference type="SAM" id="MobiDB-lite"/>
    </source>
</evidence>
<keyword evidence="4" id="KW-0010">Activator</keyword>
<dbReference type="AlphaFoldDB" id="A0A9W9WV80"/>
<accession>A0A9W9WV80</accession>
<organism evidence="6 7">
    <name type="scientific">Penicillium diatomitis</name>
    <dbReference type="NCBI Taxonomy" id="2819901"/>
    <lineage>
        <taxon>Eukaryota</taxon>
        <taxon>Fungi</taxon>
        <taxon>Dikarya</taxon>
        <taxon>Ascomycota</taxon>
        <taxon>Pezizomycotina</taxon>
        <taxon>Eurotiomycetes</taxon>
        <taxon>Eurotiomycetidae</taxon>
        <taxon>Eurotiales</taxon>
        <taxon>Aspergillaceae</taxon>
        <taxon>Penicillium</taxon>
    </lineage>
</organism>